<evidence type="ECO:0000256" key="1">
    <source>
        <dbReference type="SAM" id="MobiDB-lite"/>
    </source>
</evidence>
<protein>
    <submittedName>
        <fullName evidence="2 4">Uncharacterized protein</fullName>
    </submittedName>
</protein>
<dbReference type="AlphaFoldDB" id="A0A183IMH7"/>
<accession>A0A183IMH7</accession>
<dbReference type="WBParaSite" id="SBAD_0000502101-mRNA-1">
    <property type="protein sequence ID" value="SBAD_0000502101-mRNA-1"/>
    <property type="gene ID" value="SBAD_0000502101"/>
</dbReference>
<evidence type="ECO:0000313" key="2">
    <source>
        <dbReference type="EMBL" id="VDP05489.1"/>
    </source>
</evidence>
<feature type="compositionally biased region" description="Basic and acidic residues" evidence="1">
    <location>
        <begin position="1"/>
        <end position="19"/>
    </location>
</feature>
<reference evidence="2 3" key="2">
    <citation type="submission" date="2018-11" db="EMBL/GenBank/DDBJ databases">
        <authorList>
            <consortium name="Pathogen Informatics"/>
        </authorList>
    </citation>
    <scope>NUCLEOTIDE SEQUENCE [LARGE SCALE GENOMIC DNA]</scope>
</reference>
<reference evidence="4" key="1">
    <citation type="submission" date="2016-06" db="UniProtKB">
        <authorList>
            <consortium name="WormBaseParasite"/>
        </authorList>
    </citation>
    <scope>IDENTIFICATION</scope>
</reference>
<evidence type="ECO:0000313" key="4">
    <source>
        <dbReference type="WBParaSite" id="SBAD_0000502101-mRNA-1"/>
    </source>
</evidence>
<proteinExistence type="predicted"/>
<keyword evidence="3" id="KW-1185">Reference proteome</keyword>
<organism evidence="4">
    <name type="scientific">Soboliphyme baturini</name>
    <dbReference type="NCBI Taxonomy" id="241478"/>
    <lineage>
        <taxon>Eukaryota</taxon>
        <taxon>Metazoa</taxon>
        <taxon>Ecdysozoa</taxon>
        <taxon>Nematoda</taxon>
        <taxon>Enoplea</taxon>
        <taxon>Dorylaimia</taxon>
        <taxon>Dioctophymatida</taxon>
        <taxon>Dioctophymatoidea</taxon>
        <taxon>Soboliphymatidae</taxon>
        <taxon>Soboliphyme</taxon>
    </lineage>
</organism>
<gene>
    <name evidence="2" type="ORF">SBAD_LOCUS4823</name>
</gene>
<evidence type="ECO:0000313" key="3">
    <source>
        <dbReference type="Proteomes" id="UP000270296"/>
    </source>
</evidence>
<name>A0A183IMH7_9BILA</name>
<dbReference type="Proteomes" id="UP000270296">
    <property type="component" value="Unassembled WGS sequence"/>
</dbReference>
<feature type="region of interest" description="Disordered" evidence="1">
    <location>
        <begin position="1"/>
        <end position="31"/>
    </location>
</feature>
<dbReference type="EMBL" id="UZAM01008573">
    <property type="protein sequence ID" value="VDP05489.1"/>
    <property type="molecule type" value="Genomic_DNA"/>
</dbReference>
<sequence>MEGRDDATMGSGDREELKPRPPQAVDEEGRGSCAAGHYDCCIRSSSGPIPPIEATIDLKCRLDPESRMALHVYTWGR</sequence>